<dbReference type="OrthoDB" id="193380at2759"/>
<organism evidence="1 2">
    <name type="scientific">Symbiodinium necroappetens</name>
    <dbReference type="NCBI Taxonomy" id="1628268"/>
    <lineage>
        <taxon>Eukaryota</taxon>
        <taxon>Sar</taxon>
        <taxon>Alveolata</taxon>
        <taxon>Dinophyceae</taxon>
        <taxon>Suessiales</taxon>
        <taxon>Symbiodiniaceae</taxon>
        <taxon>Symbiodinium</taxon>
    </lineage>
</organism>
<sequence>MEYILKEHGGRLPVHIKAVPEGMVIPTKTALFTLVNTDPKCFWLTNFLETLLVQVWCPMTVCTQSRVQKIFIAKHLEETGNTDWTIPSGVCFKLHDFGFRGVSSVESAAIGGCATW</sequence>
<reference evidence="1" key="1">
    <citation type="submission" date="2021-02" db="EMBL/GenBank/DDBJ databases">
        <authorList>
            <person name="Dougan E. K."/>
            <person name="Rhodes N."/>
            <person name="Thang M."/>
            <person name="Chan C."/>
        </authorList>
    </citation>
    <scope>NUCLEOTIDE SEQUENCE</scope>
</reference>
<dbReference type="GO" id="GO:0009435">
    <property type="term" value="P:NAD+ biosynthetic process"/>
    <property type="evidence" value="ECO:0007669"/>
    <property type="project" value="TreeGrafter"/>
</dbReference>
<keyword evidence="2" id="KW-1185">Reference proteome</keyword>
<name>A0A812W1Q6_9DINO</name>
<dbReference type="InterPro" id="IPR013785">
    <property type="entry name" value="Aldolase_TIM"/>
</dbReference>
<dbReference type="EMBL" id="CAJNJA010031252">
    <property type="protein sequence ID" value="CAE7654876.1"/>
    <property type="molecule type" value="Genomic_DNA"/>
</dbReference>
<dbReference type="Proteomes" id="UP000601435">
    <property type="component" value="Unassembled WGS sequence"/>
</dbReference>
<evidence type="ECO:0000313" key="2">
    <source>
        <dbReference type="Proteomes" id="UP000601435"/>
    </source>
</evidence>
<evidence type="ECO:0000313" key="1">
    <source>
        <dbReference type="EMBL" id="CAE7654876.1"/>
    </source>
</evidence>
<dbReference type="PANTHER" id="PTHR43816:SF1">
    <property type="entry name" value="NICOTINAMIDE PHOSPHORIBOSYLTRANSFERASE"/>
    <property type="match status" value="1"/>
</dbReference>
<protein>
    <submittedName>
        <fullName evidence="1">NAMPT protein</fullName>
    </submittedName>
</protein>
<dbReference type="AlphaFoldDB" id="A0A812W1Q6"/>
<dbReference type="Gene3D" id="3.20.20.70">
    <property type="entry name" value="Aldolase class I"/>
    <property type="match status" value="1"/>
</dbReference>
<gene>
    <name evidence="1" type="primary">NAMPT</name>
    <name evidence="1" type="ORF">SNEC2469_LOCUS18530</name>
</gene>
<dbReference type="InterPro" id="IPR016471">
    <property type="entry name" value="Nicotinamide_PRibTrfase"/>
</dbReference>
<comment type="caution">
    <text evidence="1">The sequence shown here is derived from an EMBL/GenBank/DDBJ whole genome shotgun (WGS) entry which is preliminary data.</text>
</comment>
<accession>A0A812W1Q6</accession>
<dbReference type="PANTHER" id="PTHR43816">
    <property type="entry name" value="NICOTINAMIDE PHOSPHORIBOSYLTRANSFERASE"/>
    <property type="match status" value="1"/>
</dbReference>
<dbReference type="GO" id="GO:0047280">
    <property type="term" value="F:nicotinamide phosphoribosyltransferase activity"/>
    <property type="evidence" value="ECO:0007669"/>
    <property type="project" value="TreeGrafter"/>
</dbReference>
<proteinExistence type="predicted"/>